<sequence>MPPDRPSPQQFREFPAKRNAIIEKKKRKEEKARQEMLQHEASGIDEADTGVLCRMSVRKRMRMKRKELKARAHAKH</sequence>
<reference evidence="1" key="1">
    <citation type="submission" date="2022-06" db="EMBL/GenBank/DDBJ databases">
        <title>Phylogenomic reconstructions and comparative analyses of Kickxellomycotina fungi.</title>
        <authorList>
            <person name="Reynolds N.K."/>
            <person name="Stajich J.E."/>
            <person name="Barry K."/>
            <person name="Grigoriev I.V."/>
            <person name="Crous P."/>
            <person name="Smith M.E."/>
        </authorList>
    </citation>
    <scope>NUCLEOTIDE SEQUENCE</scope>
    <source>
        <strain evidence="1">RSA 2271</strain>
    </source>
</reference>
<organism evidence="1 2">
    <name type="scientific">Spiromyces aspiralis</name>
    <dbReference type="NCBI Taxonomy" id="68401"/>
    <lineage>
        <taxon>Eukaryota</taxon>
        <taxon>Fungi</taxon>
        <taxon>Fungi incertae sedis</taxon>
        <taxon>Zoopagomycota</taxon>
        <taxon>Kickxellomycotina</taxon>
        <taxon>Kickxellomycetes</taxon>
        <taxon>Kickxellales</taxon>
        <taxon>Kickxellaceae</taxon>
        <taxon>Spiromyces</taxon>
    </lineage>
</organism>
<gene>
    <name evidence="1" type="ORF">EV182_002918</name>
</gene>
<protein>
    <submittedName>
        <fullName evidence="1">Uncharacterized protein</fullName>
    </submittedName>
</protein>
<proteinExistence type="predicted"/>
<dbReference type="EMBL" id="JAMZIH010000676">
    <property type="protein sequence ID" value="KAJ1679006.1"/>
    <property type="molecule type" value="Genomic_DNA"/>
</dbReference>
<evidence type="ECO:0000313" key="1">
    <source>
        <dbReference type="EMBL" id="KAJ1679006.1"/>
    </source>
</evidence>
<dbReference type="Proteomes" id="UP001145114">
    <property type="component" value="Unassembled WGS sequence"/>
</dbReference>
<accession>A0ACC1HTM2</accession>
<comment type="caution">
    <text evidence="1">The sequence shown here is derived from an EMBL/GenBank/DDBJ whole genome shotgun (WGS) entry which is preliminary data.</text>
</comment>
<keyword evidence="2" id="KW-1185">Reference proteome</keyword>
<name>A0ACC1HTM2_9FUNG</name>
<evidence type="ECO:0000313" key="2">
    <source>
        <dbReference type="Proteomes" id="UP001145114"/>
    </source>
</evidence>